<dbReference type="InterPro" id="IPR000210">
    <property type="entry name" value="BTB/POZ_dom"/>
</dbReference>
<dbReference type="AlphaFoldDB" id="E3MNS2"/>
<evidence type="ECO:0000259" key="1">
    <source>
        <dbReference type="PROSITE" id="PS50097"/>
    </source>
</evidence>
<dbReference type="PANTHER" id="PTHR22744:SF12">
    <property type="entry name" value="BTB DOMAIN-CONTAINING PROTEIN"/>
    <property type="match status" value="1"/>
</dbReference>
<dbReference type="HOGENOM" id="CLU_036654_0_1_1"/>
<keyword evidence="3" id="KW-1185">Reference proteome</keyword>
<dbReference type="EMBL" id="DS268461">
    <property type="protein sequence ID" value="EFP06224.1"/>
    <property type="molecule type" value="Genomic_DNA"/>
</dbReference>
<dbReference type="PROSITE" id="PS50097">
    <property type="entry name" value="BTB"/>
    <property type="match status" value="1"/>
</dbReference>
<dbReference type="CDD" id="cd18186">
    <property type="entry name" value="BTB_POZ_ZBTB_KLHL-like"/>
    <property type="match status" value="1"/>
</dbReference>
<feature type="domain" description="BTB" evidence="1">
    <location>
        <begin position="148"/>
        <end position="215"/>
    </location>
</feature>
<dbReference type="Pfam" id="PF00651">
    <property type="entry name" value="BTB"/>
    <property type="match status" value="1"/>
</dbReference>
<dbReference type="SUPFAM" id="SSF54695">
    <property type="entry name" value="POZ domain"/>
    <property type="match status" value="1"/>
</dbReference>
<organism evidence="3">
    <name type="scientific">Caenorhabditis remanei</name>
    <name type="common">Caenorhabditis vulgaris</name>
    <dbReference type="NCBI Taxonomy" id="31234"/>
    <lineage>
        <taxon>Eukaryota</taxon>
        <taxon>Metazoa</taxon>
        <taxon>Ecdysozoa</taxon>
        <taxon>Nematoda</taxon>
        <taxon>Chromadorea</taxon>
        <taxon>Rhabditida</taxon>
        <taxon>Rhabditina</taxon>
        <taxon>Rhabditomorpha</taxon>
        <taxon>Rhabditoidea</taxon>
        <taxon>Rhabditidae</taxon>
        <taxon>Peloderinae</taxon>
        <taxon>Caenorhabditis</taxon>
    </lineage>
</organism>
<proteinExistence type="predicted"/>
<evidence type="ECO:0000313" key="3">
    <source>
        <dbReference type="Proteomes" id="UP000008281"/>
    </source>
</evidence>
<dbReference type="Gene3D" id="3.30.710.10">
    <property type="entry name" value="Potassium Channel Kv1.1, Chain A"/>
    <property type="match status" value="1"/>
</dbReference>
<name>E3MNS2_CAERE</name>
<dbReference type="InterPro" id="IPR011333">
    <property type="entry name" value="SKP1/BTB/POZ_sf"/>
</dbReference>
<reference evidence="2" key="1">
    <citation type="submission" date="2007-07" db="EMBL/GenBank/DDBJ databases">
        <title>PCAP assembly of the Caenorhabditis remanei genome.</title>
        <authorList>
            <consortium name="The Caenorhabditis remanei Sequencing Consortium"/>
            <person name="Wilson R.K."/>
        </authorList>
    </citation>
    <scope>NUCLEOTIDE SEQUENCE [LARGE SCALE GENOMIC DNA]</scope>
    <source>
        <strain evidence="2">PB4641</strain>
    </source>
</reference>
<accession>E3MNS2</accession>
<gene>
    <name evidence="2" type="ORF">CRE_06777</name>
</gene>
<evidence type="ECO:0000313" key="2">
    <source>
        <dbReference type="EMBL" id="EFP06224.1"/>
    </source>
</evidence>
<protein>
    <recommendedName>
        <fullName evidence="1">BTB domain-containing protein</fullName>
    </recommendedName>
</protein>
<dbReference type="Proteomes" id="UP000008281">
    <property type="component" value="Unassembled WGS sequence"/>
</dbReference>
<dbReference type="SMART" id="SM00225">
    <property type="entry name" value="BTB"/>
    <property type="match status" value="1"/>
</dbReference>
<dbReference type="PANTHER" id="PTHR22744">
    <property type="entry name" value="HELIX LOOP HELIX PROTEIN 21-RELATED"/>
    <property type="match status" value="1"/>
</dbReference>
<sequence>MDNQAVEYSSEFNDLLRTIVFEPQEKCGLNWTVSYSHELAISTKLVDCVYLTWAFDWKKLAEKEVDGFTGCITVSLLDAQMTTPSHKYAVELTSDINLVSRQIGAVSDLYWRGGSVRYKLKYEMALQPYCLASRCLGIDTQFFARDDTDVTLEIENYHLNVNSHILKIHSDYFKRLLSSKFKEYSMEVISMPTVRYEVFARLLAMIHPNVILPSGKLNHYLFFCLNKSFSEEFYDGILELADYLSMPSIFRIIEQLLRRETHLTFNEVLLLADKHGMEGLVDECVQHITMEHRSKMTIVEELQGLSVITKKNIFG</sequence>
<dbReference type="InParanoid" id="E3MNS2"/>